<name>A0A1S9TII1_BACCE</name>
<evidence type="ECO:0008006" key="3">
    <source>
        <dbReference type="Google" id="ProtNLM"/>
    </source>
</evidence>
<protein>
    <recommendedName>
        <fullName evidence="3">Prophage helix-turn-helix protein</fullName>
    </recommendedName>
</protein>
<organism evidence="1 2">
    <name type="scientific">Bacillus cereus</name>
    <dbReference type="NCBI Taxonomy" id="1396"/>
    <lineage>
        <taxon>Bacteria</taxon>
        <taxon>Bacillati</taxon>
        <taxon>Bacillota</taxon>
        <taxon>Bacilli</taxon>
        <taxon>Bacillales</taxon>
        <taxon>Bacillaceae</taxon>
        <taxon>Bacillus</taxon>
        <taxon>Bacillus cereus group</taxon>
    </lineage>
</organism>
<evidence type="ECO:0000313" key="1">
    <source>
        <dbReference type="EMBL" id="OOR09875.1"/>
    </source>
</evidence>
<gene>
    <name evidence="1" type="ORF">BW897_25630</name>
</gene>
<proteinExistence type="predicted"/>
<dbReference type="AlphaFoldDB" id="A0A1S9TII1"/>
<evidence type="ECO:0000313" key="2">
    <source>
        <dbReference type="Proteomes" id="UP000190906"/>
    </source>
</evidence>
<comment type="caution">
    <text evidence="1">The sequence shown here is derived from an EMBL/GenBank/DDBJ whole genome shotgun (WGS) entry which is preliminary data.</text>
</comment>
<reference evidence="1 2" key="1">
    <citation type="submission" date="2017-01" db="EMBL/GenBank/DDBJ databases">
        <title>Bacillus cereus isolates.</title>
        <authorList>
            <person name="Beno S.M."/>
        </authorList>
    </citation>
    <scope>NUCLEOTIDE SEQUENCE [LARGE SCALE GENOMIC DNA]</scope>
    <source>
        <strain evidence="1 2">FSL H8-0485</strain>
    </source>
</reference>
<sequence>MNEIITKETTMKHLMDEISQKINEKYTLRKIAKLSGVSREKITRAIECKNKYEMKLDSFLKVVSILYDNLEVRRQKINTFILLIKSPLNIRKALCYSHVSGDYEIIDVLIKKHINTDSVSQYLLIYDLFNRRNKNEIKGQKIVDEIKTLKLSSNAECQALSNLLYTVAMYDEDESNAVAPFAKDAEKFIKDIKQTYIKDHLYMQYRERLAYIYLLSDKIDKCREVCESILKSNLEIPMIKAVAKGCLGESYIYEDPLRAERHIESALELLDNIHVPRKSQKYFAFKTTLAHLYIENNFNIHKIDFNYIHIGEQAHYECLHGDREKGLAMYKILEQNGFSAHQLYSYSKVIGDIQGLKEALISFERSGNLFYARGVKQALLKSEVNLVD</sequence>
<dbReference type="NCBIfam" id="NF038310">
    <property type="entry name" value="lysogeny_AimR"/>
    <property type="match status" value="1"/>
</dbReference>
<dbReference type="EMBL" id="MUAJ01000037">
    <property type="protein sequence ID" value="OOR09875.1"/>
    <property type="molecule type" value="Genomic_DNA"/>
</dbReference>
<dbReference type="RefSeq" id="WP_078205434.1">
    <property type="nucleotide sequence ID" value="NZ_MUAJ01000037.1"/>
</dbReference>
<dbReference type="Proteomes" id="UP000190906">
    <property type="component" value="Unassembled WGS sequence"/>
</dbReference>
<dbReference type="Pfam" id="PF22871">
    <property type="entry name" value="AimR"/>
    <property type="match status" value="1"/>
</dbReference>
<accession>A0A1S9TII1</accession>
<dbReference type="InterPro" id="IPR047705">
    <property type="entry name" value="AimR-like"/>
</dbReference>